<sequence length="95" mass="10531">MGYLTTSDGPTGHSRVLKVMSQFPNLCTIENGHFPENRKVSFMNDGHLLGELFRLTPRTRLAAPRAGSLFFALSCAPPLSPPDDFERKRLTILGD</sequence>
<reference evidence="2" key="2">
    <citation type="submission" date="2017-02" db="UniProtKB">
        <authorList>
            <consortium name="WormBaseParasite"/>
        </authorList>
    </citation>
    <scope>IDENTIFICATION</scope>
</reference>
<dbReference type="WBParaSite" id="ACAC_0001253601-mRNA-1">
    <property type="protein sequence ID" value="ACAC_0001253601-mRNA-1"/>
    <property type="gene ID" value="ACAC_0001253601"/>
</dbReference>
<evidence type="ECO:0000313" key="1">
    <source>
        <dbReference type="Proteomes" id="UP000035642"/>
    </source>
</evidence>
<keyword evidence="1" id="KW-1185">Reference proteome</keyword>
<proteinExistence type="predicted"/>
<reference evidence="1" key="1">
    <citation type="submission" date="2012-09" db="EMBL/GenBank/DDBJ databases">
        <authorList>
            <person name="Martin A.A."/>
        </authorList>
    </citation>
    <scope>NUCLEOTIDE SEQUENCE</scope>
</reference>
<organism evidence="1 2">
    <name type="scientific">Angiostrongylus cantonensis</name>
    <name type="common">Rat lungworm</name>
    <dbReference type="NCBI Taxonomy" id="6313"/>
    <lineage>
        <taxon>Eukaryota</taxon>
        <taxon>Metazoa</taxon>
        <taxon>Ecdysozoa</taxon>
        <taxon>Nematoda</taxon>
        <taxon>Chromadorea</taxon>
        <taxon>Rhabditida</taxon>
        <taxon>Rhabditina</taxon>
        <taxon>Rhabditomorpha</taxon>
        <taxon>Strongyloidea</taxon>
        <taxon>Metastrongylidae</taxon>
        <taxon>Angiostrongylus</taxon>
    </lineage>
</organism>
<accession>A0A0K0DLP1</accession>
<protein>
    <submittedName>
        <fullName evidence="2">Uncharacterized protein</fullName>
    </submittedName>
</protein>
<dbReference type="Proteomes" id="UP000035642">
    <property type="component" value="Unassembled WGS sequence"/>
</dbReference>
<dbReference type="AlphaFoldDB" id="A0A0K0DLP1"/>
<evidence type="ECO:0000313" key="2">
    <source>
        <dbReference type="WBParaSite" id="ACAC_0001253601-mRNA-1"/>
    </source>
</evidence>
<name>A0A0K0DLP1_ANGCA</name>